<feature type="compositionally biased region" description="Acidic residues" evidence="1">
    <location>
        <begin position="165"/>
        <end position="175"/>
    </location>
</feature>
<protein>
    <submittedName>
        <fullName evidence="2">Uncharacterized protein</fullName>
    </submittedName>
</protein>
<accession>A0A6A6EEW2</accession>
<feature type="compositionally biased region" description="Basic and acidic residues" evidence="1">
    <location>
        <begin position="147"/>
        <end position="159"/>
    </location>
</feature>
<keyword evidence="3" id="KW-1185">Reference proteome</keyword>
<sequence>MPLLSTLLAFLPHRAPFTTHFLSGYRSTVADQNQDFQDELEYSPHENDDVQEGWTGQILRDDPERNIAPWGFVSDRQREREVEGQEGGYLDLIRVNEDLSFVFRELVLEDGTIGYWDYGEGNVDPIVNGELLDTTTLRAELRKYKVSAEKESSEGESDRWSLVVEVEENGEESCEDNVTQGERAEEGGEEGEQKEWV</sequence>
<dbReference type="AlphaFoldDB" id="A0A6A6EEW2"/>
<organism evidence="2 3">
    <name type="scientific">Zopfia rhizophila CBS 207.26</name>
    <dbReference type="NCBI Taxonomy" id="1314779"/>
    <lineage>
        <taxon>Eukaryota</taxon>
        <taxon>Fungi</taxon>
        <taxon>Dikarya</taxon>
        <taxon>Ascomycota</taxon>
        <taxon>Pezizomycotina</taxon>
        <taxon>Dothideomycetes</taxon>
        <taxon>Dothideomycetes incertae sedis</taxon>
        <taxon>Zopfiaceae</taxon>
        <taxon>Zopfia</taxon>
    </lineage>
</organism>
<feature type="compositionally biased region" description="Basic and acidic residues" evidence="1">
    <location>
        <begin position="182"/>
        <end position="197"/>
    </location>
</feature>
<gene>
    <name evidence="2" type="ORF">K469DRAFT_762103</name>
</gene>
<reference evidence="2" key="1">
    <citation type="journal article" date="2020" name="Stud. Mycol.">
        <title>101 Dothideomycetes genomes: a test case for predicting lifestyles and emergence of pathogens.</title>
        <authorList>
            <person name="Haridas S."/>
            <person name="Albert R."/>
            <person name="Binder M."/>
            <person name="Bloem J."/>
            <person name="Labutti K."/>
            <person name="Salamov A."/>
            <person name="Andreopoulos B."/>
            <person name="Baker S."/>
            <person name="Barry K."/>
            <person name="Bills G."/>
            <person name="Bluhm B."/>
            <person name="Cannon C."/>
            <person name="Castanera R."/>
            <person name="Culley D."/>
            <person name="Daum C."/>
            <person name="Ezra D."/>
            <person name="Gonzalez J."/>
            <person name="Henrissat B."/>
            <person name="Kuo A."/>
            <person name="Liang C."/>
            <person name="Lipzen A."/>
            <person name="Lutzoni F."/>
            <person name="Magnuson J."/>
            <person name="Mondo S."/>
            <person name="Nolan M."/>
            <person name="Ohm R."/>
            <person name="Pangilinan J."/>
            <person name="Park H.-J."/>
            <person name="Ramirez L."/>
            <person name="Alfaro M."/>
            <person name="Sun H."/>
            <person name="Tritt A."/>
            <person name="Yoshinaga Y."/>
            <person name="Zwiers L.-H."/>
            <person name="Turgeon B."/>
            <person name="Goodwin S."/>
            <person name="Spatafora J."/>
            <person name="Crous P."/>
            <person name="Grigoriev I."/>
        </authorList>
    </citation>
    <scope>NUCLEOTIDE SEQUENCE</scope>
    <source>
        <strain evidence="2">CBS 207.26</strain>
    </source>
</reference>
<feature type="region of interest" description="Disordered" evidence="1">
    <location>
        <begin position="147"/>
        <end position="197"/>
    </location>
</feature>
<evidence type="ECO:0000256" key="1">
    <source>
        <dbReference type="SAM" id="MobiDB-lite"/>
    </source>
</evidence>
<name>A0A6A6EEW2_9PEZI</name>
<evidence type="ECO:0000313" key="2">
    <source>
        <dbReference type="EMBL" id="KAF2189595.1"/>
    </source>
</evidence>
<dbReference type="EMBL" id="ML994620">
    <property type="protein sequence ID" value="KAF2189595.1"/>
    <property type="molecule type" value="Genomic_DNA"/>
</dbReference>
<dbReference type="Proteomes" id="UP000800200">
    <property type="component" value="Unassembled WGS sequence"/>
</dbReference>
<evidence type="ECO:0000313" key="3">
    <source>
        <dbReference type="Proteomes" id="UP000800200"/>
    </source>
</evidence>
<proteinExistence type="predicted"/>